<name>A0A8X6PTW7_NEPPI</name>
<dbReference type="AlphaFoldDB" id="A0A8X6PTW7"/>
<dbReference type="Proteomes" id="UP000887013">
    <property type="component" value="Unassembled WGS sequence"/>
</dbReference>
<reference evidence="1" key="1">
    <citation type="submission" date="2020-08" db="EMBL/GenBank/DDBJ databases">
        <title>Multicomponent nature underlies the extraordinary mechanical properties of spider dragline silk.</title>
        <authorList>
            <person name="Kono N."/>
            <person name="Nakamura H."/>
            <person name="Mori M."/>
            <person name="Yoshida Y."/>
            <person name="Ohtoshi R."/>
            <person name="Malay A.D."/>
            <person name="Moran D.A.P."/>
            <person name="Tomita M."/>
            <person name="Numata K."/>
            <person name="Arakawa K."/>
        </authorList>
    </citation>
    <scope>NUCLEOTIDE SEQUENCE</scope>
</reference>
<comment type="caution">
    <text evidence="1">The sequence shown here is derived from an EMBL/GenBank/DDBJ whole genome shotgun (WGS) entry which is preliminary data.</text>
</comment>
<evidence type="ECO:0000313" key="1">
    <source>
        <dbReference type="EMBL" id="GFT85167.1"/>
    </source>
</evidence>
<keyword evidence="2" id="KW-1185">Reference proteome</keyword>
<proteinExistence type="predicted"/>
<organism evidence="1 2">
    <name type="scientific">Nephila pilipes</name>
    <name type="common">Giant wood spider</name>
    <name type="synonym">Nephila maculata</name>
    <dbReference type="NCBI Taxonomy" id="299642"/>
    <lineage>
        <taxon>Eukaryota</taxon>
        <taxon>Metazoa</taxon>
        <taxon>Ecdysozoa</taxon>
        <taxon>Arthropoda</taxon>
        <taxon>Chelicerata</taxon>
        <taxon>Arachnida</taxon>
        <taxon>Araneae</taxon>
        <taxon>Araneomorphae</taxon>
        <taxon>Entelegynae</taxon>
        <taxon>Araneoidea</taxon>
        <taxon>Nephilidae</taxon>
        <taxon>Nephila</taxon>
    </lineage>
</organism>
<protein>
    <submittedName>
        <fullName evidence="1">Uncharacterized protein</fullName>
    </submittedName>
</protein>
<sequence length="96" mass="11103">METTKKRTRLSHCVVDGKACYCYQCWEDDPEIGTFWFCLSQDPDLKRSEPVEQASTKASPTTLLSVLYSSRRKTWTKSRDYSVVQARCLDLTFHGN</sequence>
<evidence type="ECO:0000313" key="2">
    <source>
        <dbReference type="Proteomes" id="UP000887013"/>
    </source>
</evidence>
<dbReference type="EMBL" id="BMAW01023904">
    <property type="protein sequence ID" value="GFT85167.1"/>
    <property type="molecule type" value="Genomic_DNA"/>
</dbReference>
<accession>A0A8X6PTW7</accession>
<gene>
    <name evidence="1" type="ORF">NPIL_121751</name>
</gene>